<evidence type="ECO:0000313" key="3">
    <source>
        <dbReference type="Proteomes" id="UP000070376"/>
    </source>
</evidence>
<gene>
    <name evidence="2" type="ORF">HMPREF3213_03282</name>
</gene>
<accession>A0A133KCQ7</accession>
<comment type="caution">
    <text evidence="2">The sequence shown here is derived from an EMBL/GenBank/DDBJ whole genome shotgun (WGS) entry which is preliminary data.</text>
</comment>
<name>A0A133KCQ7_HEYCO</name>
<proteinExistence type="predicted"/>
<feature type="non-terminal residue" evidence="2">
    <location>
        <position position="1"/>
    </location>
</feature>
<feature type="coiled-coil region" evidence="1">
    <location>
        <begin position="21"/>
        <end position="52"/>
    </location>
</feature>
<evidence type="ECO:0000313" key="2">
    <source>
        <dbReference type="EMBL" id="KWZ77368.1"/>
    </source>
</evidence>
<keyword evidence="1" id="KW-0175">Coiled coil</keyword>
<organism evidence="2 3">
    <name type="scientific">Heyndrickxia coagulans</name>
    <name type="common">Weizmannia coagulans</name>
    <dbReference type="NCBI Taxonomy" id="1398"/>
    <lineage>
        <taxon>Bacteria</taxon>
        <taxon>Bacillati</taxon>
        <taxon>Bacillota</taxon>
        <taxon>Bacilli</taxon>
        <taxon>Bacillales</taxon>
        <taxon>Bacillaceae</taxon>
        <taxon>Heyndrickxia</taxon>
    </lineage>
</organism>
<dbReference type="Proteomes" id="UP000070376">
    <property type="component" value="Unassembled WGS sequence"/>
</dbReference>
<sequence length="64" mass="7709">IHVNQIRQWRNAFLEQMPKVFEKDNKKVDKMKAEYEQTIENLYAEVGRLTTQLSWLKKKSGIKE</sequence>
<evidence type="ECO:0000256" key="1">
    <source>
        <dbReference type="SAM" id="Coils"/>
    </source>
</evidence>
<dbReference type="EMBL" id="LRPN01000173">
    <property type="protein sequence ID" value="KWZ77368.1"/>
    <property type="molecule type" value="Genomic_DNA"/>
</dbReference>
<reference evidence="3" key="1">
    <citation type="submission" date="2016-01" db="EMBL/GenBank/DDBJ databases">
        <authorList>
            <person name="Mitreva M."/>
            <person name="Pepin K.H."/>
            <person name="Mihindukulasuriya K.A."/>
            <person name="Fulton R."/>
            <person name="Fronick C."/>
            <person name="O'Laughlin M."/>
            <person name="Miner T."/>
            <person name="Herter B."/>
            <person name="Rosa B.A."/>
            <person name="Cordes M."/>
            <person name="Tomlinson C."/>
            <person name="Wollam A."/>
            <person name="Palsikar V.B."/>
            <person name="Mardis E.R."/>
            <person name="Wilson R.K."/>
        </authorList>
    </citation>
    <scope>NUCLEOTIDE SEQUENCE [LARGE SCALE GENOMIC DNA]</scope>
    <source>
        <strain evidence="3">GED7749B</strain>
    </source>
</reference>
<dbReference type="PATRIC" id="fig|1398.22.peg.3295"/>
<protein>
    <submittedName>
        <fullName evidence="2">Uncharacterized protein</fullName>
    </submittedName>
</protein>
<dbReference type="AlphaFoldDB" id="A0A133KCQ7"/>